<evidence type="ECO:0000256" key="11">
    <source>
        <dbReference type="ARBA" id="ARBA00023033"/>
    </source>
</evidence>
<evidence type="ECO:0000256" key="12">
    <source>
        <dbReference type="ARBA" id="ARBA00023136"/>
    </source>
</evidence>
<feature type="binding site" description="axial binding residue" evidence="13">
    <location>
        <position position="474"/>
    </location>
    <ligand>
        <name>heme</name>
        <dbReference type="ChEBI" id="CHEBI:30413"/>
    </ligand>
    <ligandPart>
        <name>Fe</name>
        <dbReference type="ChEBI" id="CHEBI:18248"/>
    </ligandPart>
</feature>
<dbReference type="InterPro" id="IPR001128">
    <property type="entry name" value="Cyt_P450"/>
</dbReference>
<dbReference type="PANTHER" id="PTHR24305">
    <property type="entry name" value="CYTOCHROME P450"/>
    <property type="match status" value="1"/>
</dbReference>
<dbReference type="PROSITE" id="PS00086">
    <property type="entry name" value="CYTOCHROME_P450"/>
    <property type="match status" value="1"/>
</dbReference>
<dbReference type="InterPro" id="IPR036396">
    <property type="entry name" value="Cyt_P450_sf"/>
</dbReference>
<evidence type="ECO:0000256" key="10">
    <source>
        <dbReference type="ARBA" id="ARBA00023004"/>
    </source>
</evidence>
<dbReference type="GO" id="GO:0005506">
    <property type="term" value="F:iron ion binding"/>
    <property type="evidence" value="ECO:0007669"/>
    <property type="project" value="InterPro"/>
</dbReference>
<keyword evidence="15" id="KW-0732">Signal</keyword>
<comment type="cofactor">
    <cofactor evidence="1 13">
        <name>heme</name>
        <dbReference type="ChEBI" id="CHEBI:30413"/>
    </cofactor>
</comment>
<evidence type="ECO:0000256" key="14">
    <source>
        <dbReference type="RuleBase" id="RU000461"/>
    </source>
</evidence>
<dbReference type="InterPro" id="IPR050121">
    <property type="entry name" value="Cytochrome_P450_monoxygenase"/>
</dbReference>
<keyword evidence="12" id="KW-0472">Membrane</keyword>
<evidence type="ECO:0000256" key="3">
    <source>
        <dbReference type="ARBA" id="ARBA00004721"/>
    </source>
</evidence>
<dbReference type="GO" id="GO:0016020">
    <property type="term" value="C:membrane"/>
    <property type="evidence" value="ECO:0007669"/>
    <property type="project" value="UniProtKB-SubCell"/>
</dbReference>
<dbReference type="InterPro" id="IPR017972">
    <property type="entry name" value="Cyt_P450_CS"/>
</dbReference>
<evidence type="ECO:0000256" key="9">
    <source>
        <dbReference type="ARBA" id="ARBA00023002"/>
    </source>
</evidence>
<evidence type="ECO:0000313" key="17">
    <source>
        <dbReference type="Proteomes" id="UP001215280"/>
    </source>
</evidence>
<keyword evidence="11 14" id="KW-0503">Monooxygenase</keyword>
<comment type="pathway">
    <text evidence="3">Secondary metabolite biosynthesis; terpenoid biosynthesis.</text>
</comment>
<name>A0AAD7HIU0_9AGAR</name>
<reference evidence="16" key="1">
    <citation type="submission" date="2023-03" db="EMBL/GenBank/DDBJ databases">
        <title>Massive genome expansion in bonnet fungi (Mycena s.s.) driven by repeated elements and novel gene families across ecological guilds.</title>
        <authorList>
            <consortium name="Lawrence Berkeley National Laboratory"/>
            <person name="Harder C.B."/>
            <person name="Miyauchi S."/>
            <person name="Viragh M."/>
            <person name="Kuo A."/>
            <person name="Thoen E."/>
            <person name="Andreopoulos B."/>
            <person name="Lu D."/>
            <person name="Skrede I."/>
            <person name="Drula E."/>
            <person name="Henrissat B."/>
            <person name="Morin E."/>
            <person name="Kohler A."/>
            <person name="Barry K."/>
            <person name="LaButti K."/>
            <person name="Morin E."/>
            <person name="Salamov A."/>
            <person name="Lipzen A."/>
            <person name="Mereny Z."/>
            <person name="Hegedus B."/>
            <person name="Baldrian P."/>
            <person name="Stursova M."/>
            <person name="Weitz H."/>
            <person name="Taylor A."/>
            <person name="Grigoriev I.V."/>
            <person name="Nagy L.G."/>
            <person name="Martin F."/>
            <person name="Kauserud H."/>
        </authorList>
    </citation>
    <scope>NUCLEOTIDE SEQUENCE</scope>
    <source>
        <strain evidence="16">CBHHK188m</strain>
    </source>
</reference>
<dbReference type="AlphaFoldDB" id="A0AAD7HIU0"/>
<dbReference type="Gene3D" id="1.10.630.10">
    <property type="entry name" value="Cytochrome P450"/>
    <property type="match status" value="1"/>
</dbReference>
<keyword evidence="6" id="KW-0812">Transmembrane</keyword>
<organism evidence="16 17">
    <name type="scientific">Mycena maculata</name>
    <dbReference type="NCBI Taxonomy" id="230809"/>
    <lineage>
        <taxon>Eukaryota</taxon>
        <taxon>Fungi</taxon>
        <taxon>Dikarya</taxon>
        <taxon>Basidiomycota</taxon>
        <taxon>Agaricomycotina</taxon>
        <taxon>Agaricomycetes</taxon>
        <taxon>Agaricomycetidae</taxon>
        <taxon>Agaricales</taxon>
        <taxon>Marasmiineae</taxon>
        <taxon>Mycenaceae</taxon>
        <taxon>Mycena</taxon>
    </lineage>
</organism>
<dbReference type="Pfam" id="PF00067">
    <property type="entry name" value="p450"/>
    <property type="match status" value="1"/>
</dbReference>
<protein>
    <submittedName>
        <fullName evidence="16">Cytochrome P450</fullName>
    </submittedName>
</protein>
<keyword evidence="17" id="KW-1185">Reference proteome</keyword>
<evidence type="ECO:0000256" key="1">
    <source>
        <dbReference type="ARBA" id="ARBA00001971"/>
    </source>
</evidence>
<evidence type="ECO:0000256" key="7">
    <source>
        <dbReference type="ARBA" id="ARBA00022723"/>
    </source>
</evidence>
<keyword evidence="7 13" id="KW-0479">Metal-binding</keyword>
<evidence type="ECO:0000313" key="16">
    <source>
        <dbReference type="EMBL" id="KAJ7721718.1"/>
    </source>
</evidence>
<comment type="similarity">
    <text evidence="4 14">Belongs to the cytochrome P450 family.</text>
</comment>
<dbReference type="SUPFAM" id="SSF48264">
    <property type="entry name" value="Cytochrome P450"/>
    <property type="match status" value="1"/>
</dbReference>
<accession>A0AAD7HIU0</accession>
<sequence length="537" mass="59438">MPPILLLITGAVPLVLLAKHWWTKSAPLPGLPYNKSPNPLGDIIGLFTTPPVDYFSQHVLKHGKISQVLLGPLGRLILVADAKEIEENLLKQAQNFDKAGFVRAAFFCALPEGTVSLPTNEQWKLHRRMMAPSMSPAFLATRMNRISANVQKLLDIWALKSNFSLQSNGVFECDDDLERFSMDNILEVLFGENMHCLGSTYDYLLGLDVSASHTTGGVFKIDAPTPQTYQSLRYFLKGMGKALASGSAQLVYFRLNLTPSWRSARRGSYRFVAAKLGEHQEHGNAGPQDSYLDRLSARYPGGRPKDVSPTGFQDEILTYIVGGADSTATVICWMLRYLTLHPQVQIRLHDDLSAAFQMTDKFSVSIEDLQGPRFPYLDAVIHETLRLSNVSGISPRDALRDVAIAGVHIPRGSKVLFLTGHSAIHDAPPVEGKNDIASSTFYPERWLVKDPSGADAFDLNSVASWPFGYGPRGCPGQRLAFLELKALLLAFSLTFYLEETQETKTSHVEMSLNLRKPSGVGIKVRKWSGPKLELQKV</sequence>
<dbReference type="PRINTS" id="PR00463">
    <property type="entry name" value="EP450I"/>
</dbReference>
<evidence type="ECO:0000256" key="15">
    <source>
        <dbReference type="SAM" id="SignalP"/>
    </source>
</evidence>
<feature type="chain" id="PRO_5042259245" evidence="15">
    <location>
        <begin position="19"/>
        <end position="537"/>
    </location>
</feature>
<dbReference type="InterPro" id="IPR002401">
    <property type="entry name" value="Cyt_P450_E_grp-I"/>
</dbReference>
<keyword evidence="9 14" id="KW-0560">Oxidoreductase</keyword>
<dbReference type="EMBL" id="JARJLG010000265">
    <property type="protein sequence ID" value="KAJ7721718.1"/>
    <property type="molecule type" value="Genomic_DNA"/>
</dbReference>
<comment type="subcellular location">
    <subcellularLocation>
        <location evidence="2">Membrane</location>
    </subcellularLocation>
</comment>
<dbReference type="PANTHER" id="PTHR24305:SF166">
    <property type="entry name" value="CYTOCHROME P450 12A4, MITOCHONDRIAL-RELATED"/>
    <property type="match status" value="1"/>
</dbReference>
<proteinExistence type="inferred from homology"/>
<evidence type="ECO:0000256" key="2">
    <source>
        <dbReference type="ARBA" id="ARBA00004370"/>
    </source>
</evidence>
<comment type="caution">
    <text evidence="16">The sequence shown here is derived from an EMBL/GenBank/DDBJ whole genome shotgun (WGS) entry which is preliminary data.</text>
</comment>
<evidence type="ECO:0000256" key="6">
    <source>
        <dbReference type="ARBA" id="ARBA00022692"/>
    </source>
</evidence>
<keyword evidence="5 13" id="KW-0349">Heme</keyword>
<evidence type="ECO:0000256" key="8">
    <source>
        <dbReference type="ARBA" id="ARBA00022989"/>
    </source>
</evidence>
<keyword evidence="10 13" id="KW-0408">Iron</keyword>
<keyword evidence="8" id="KW-1133">Transmembrane helix</keyword>
<dbReference type="GO" id="GO:0004497">
    <property type="term" value="F:monooxygenase activity"/>
    <property type="evidence" value="ECO:0007669"/>
    <property type="project" value="UniProtKB-KW"/>
</dbReference>
<feature type="signal peptide" evidence="15">
    <location>
        <begin position="1"/>
        <end position="18"/>
    </location>
</feature>
<dbReference type="GO" id="GO:0016705">
    <property type="term" value="F:oxidoreductase activity, acting on paired donors, with incorporation or reduction of molecular oxygen"/>
    <property type="evidence" value="ECO:0007669"/>
    <property type="project" value="InterPro"/>
</dbReference>
<dbReference type="PRINTS" id="PR00385">
    <property type="entry name" value="P450"/>
</dbReference>
<evidence type="ECO:0000256" key="4">
    <source>
        <dbReference type="ARBA" id="ARBA00010617"/>
    </source>
</evidence>
<evidence type="ECO:0000256" key="5">
    <source>
        <dbReference type="ARBA" id="ARBA00022617"/>
    </source>
</evidence>
<dbReference type="GO" id="GO:0020037">
    <property type="term" value="F:heme binding"/>
    <property type="evidence" value="ECO:0007669"/>
    <property type="project" value="InterPro"/>
</dbReference>
<dbReference type="Proteomes" id="UP001215280">
    <property type="component" value="Unassembled WGS sequence"/>
</dbReference>
<evidence type="ECO:0000256" key="13">
    <source>
        <dbReference type="PIRSR" id="PIRSR602401-1"/>
    </source>
</evidence>
<gene>
    <name evidence="16" type="ORF">DFH07DRAFT_295459</name>
</gene>